<keyword evidence="1" id="KW-1133">Transmembrane helix</keyword>
<name>A0AA86S1H6_9FABA</name>
<proteinExistence type="predicted"/>
<accession>A0AA86S1H6</accession>
<dbReference type="EMBL" id="OY731400">
    <property type="protein sequence ID" value="CAJ1938789.1"/>
    <property type="molecule type" value="Genomic_DNA"/>
</dbReference>
<gene>
    <name evidence="2" type="ORF">AYBTSS11_LOCUS8778</name>
</gene>
<evidence type="ECO:0000313" key="2">
    <source>
        <dbReference type="EMBL" id="CAJ1938789.1"/>
    </source>
</evidence>
<feature type="non-terminal residue" evidence="2">
    <location>
        <position position="1"/>
    </location>
</feature>
<protein>
    <submittedName>
        <fullName evidence="2">Uncharacterized protein</fullName>
    </submittedName>
</protein>
<evidence type="ECO:0000313" key="3">
    <source>
        <dbReference type="Proteomes" id="UP001189624"/>
    </source>
</evidence>
<feature type="transmembrane region" description="Helical" evidence="1">
    <location>
        <begin position="14"/>
        <end position="38"/>
    </location>
</feature>
<dbReference type="Gramene" id="rna-AYBTSS11_LOCUS8778">
    <property type="protein sequence ID" value="CAJ1938789.1"/>
    <property type="gene ID" value="gene-AYBTSS11_LOCUS8778"/>
</dbReference>
<dbReference type="Proteomes" id="UP001189624">
    <property type="component" value="Chromosome 3"/>
</dbReference>
<organism evidence="2 3">
    <name type="scientific">Sphenostylis stenocarpa</name>
    <dbReference type="NCBI Taxonomy" id="92480"/>
    <lineage>
        <taxon>Eukaryota</taxon>
        <taxon>Viridiplantae</taxon>
        <taxon>Streptophyta</taxon>
        <taxon>Embryophyta</taxon>
        <taxon>Tracheophyta</taxon>
        <taxon>Spermatophyta</taxon>
        <taxon>Magnoliopsida</taxon>
        <taxon>eudicotyledons</taxon>
        <taxon>Gunneridae</taxon>
        <taxon>Pentapetalae</taxon>
        <taxon>rosids</taxon>
        <taxon>fabids</taxon>
        <taxon>Fabales</taxon>
        <taxon>Fabaceae</taxon>
        <taxon>Papilionoideae</taxon>
        <taxon>50 kb inversion clade</taxon>
        <taxon>NPAAA clade</taxon>
        <taxon>indigoferoid/millettioid clade</taxon>
        <taxon>Phaseoleae</taxon>
        <taxon>Sphenostylis</taxon>
    </lineage>
</organism>
<keyword evidence="1" id="KW-0812">Transmembrane</keyword>
<keyword evidence="3" id="KW-1185">Reference proteome</keyword>
<dbReference type="AlphaFoldDB" id="A0AA86S1H6"/>
<sequence length="122" mass="14018">GDFDFAKLLKANDLASMVVGTPMLLEININDIVGLMLFDFKDKRMCYKSNNSIDSDDDFIKVTLFDNDLDSDENRKLIKGVAKINMPLRISYEWTKLGVRSIFLKYRWSFVVFAKSKCICDG</sequence>
<keyword evidence="1" id="KW-0472">Membrane</keyword>
<evidence type="ECO:0000256" key="1">
    <source>
        <dbReference type="SAM" id="Phobius"/>
    </source>
</evidence>
<reference evidence="2" key="1">
    <citation type="submission" date="2023-10" db="EMBL/GenBank/DDBJ databases">
        <authorList>
            <person name="Domelevo Entfellner J.-B."/>
        </authorList>
    </citation>
    <scope>NUCLEOTIDE SEQUENCE</scope>
</reference>